<organism evidence="2 3">
    <name type="scientific">Stackebrandtia albiflava</name>
    <dbReference type="NCBI Taxonomy" id="406432"/>
    <lineage>
        <taxon>Bacteria</taxon>
        <taxon>Bacillati</taxon>
        <taxon>Actinomycetota</taxon>
        <taxon>Actinomycetes</taxon>
        <taxon>Glycomycetales</taxon>
        <taxon>Glycomycetaceae</taxon>
        <taxon>Stackebrandtia</taxon>
    </lineage>
</organism>
<keyword evidence="3" id="KW-1185">Reference proteome</keyword>
<dbReference type="AlphaFoldDB" id="A0A562ULC0"/>
<reference evidence="2 3" key="1">
    <citation type="journal article" date="2013" name="Stand. Genomic Sci.">
        <title>Genomic Encyclopedia of Type Strains, Phase I: The one thousand microbial genomes (KMG-I) project.</title>
        <authorList>
            <person name="Kyrpides N.C."/>
            <person name="Woyke T."/>
            <person name="Eisen J.A."/>
            <person name="Garrity G."/>
            <person name="Lilburn T.G."/>
            <person name="Beck B.J."/>
            <person name="Whitman W.B."/>
            <person name="Hugenholtz P."/>
            <person name="Klenk H.P."/>
        </authorList>
    </citation>
    <scope>NUCLEOTIDE SEQUENCE [LARGE SCALE GENOMIC DNA]</scope>
    <source>
        <strain evidence="2 3">DSM 45044</strain>
    </source>
</reference>
<keyword evidence="1" id="KW-0732">Signal</keyword>
<dbReference type="OrthoDB" id="3359779at2"/>
<evidence type="ECO:0000256" key="1">
    <source>
        <dbReference type="SAM" id="SignalP"/>
    </source>
</evidence>
<proteinExistence type="predicted"/>
<dbReference type="InterPro" id="IPR029046">
    <property type="entry name" value="LolA/LolB/LppX"/>
</dbReference>
<dbReference type="Gene3D" id="2.50.20.20">
    <property type="match status" value="1"/>
</dbReference>
<sequence length="256" mass="26070">MKPPTVTGRIAGLTAIAGLALALAACSGDQGAIDDTGADSGDTGTETRLDPAAAVDASVATLEETSYSLTMTVGDLIDGTFSVDPATGDYHAQTTTDAATFGVEGVGDITTEVVGIGTDMWIKTSGALATQLGTEGKWIHTTTDGAASDIVGMDMKRLTEELLASFENIEATGDNTYTATIDPAKMSDLGGDAPVEAVIVLDDSGRLQSVTADIPDPLAEDGSTLPVAIEVTGYDVAVDAQEPPADQVVELTELMP</sequence>
<feature type="signal peptide" evidence="1">
    <location>
        <begin position="1"/>
        <end position="24"/>
    </location>
</feature>
<accession>A0A562ULC0</accession>
<evidence type="ECO:0000313" key="3">
    <source>
        <dbReference type="Proteomes" id="UP000321617"/>
    </source>
</evidence>
<dbReference type="SUPFAM" id="SSF89392">
    <property type="entry name" value="Prokaryotic lipoproteins and lipoprotein localization factors"/>
    <property type="match status" value="1"/>
</dbReference>
<dbReference type="EMBL" id="VLLL01000012">
    <property type="protein sequence ID" value="TWJ06413.1"/>
    <property type="molecule type" value="Genomic_DNA"/>
</dbReference>
<dbReference type="Proteomes" id="UP000321617">
    <property type="component" value="Unassembled WGS sequence"/>
</dbReference>
<evidence type="ECO:0000313" key="2">
    <source>
        <dbReference type="EMBL" id="TWJ06413.1"/>
    </source>
</evidence>
<comment type="caution">
    <text evidence="2">The sequence shown here is derived from an EMBL/GenBank/DDBJ whole genome shotgun (WGS) entry which is preliminary data.</text>
</comment>
<protein>
    <recommendedName>
        <fullName evidence="4">Lipoprotein LprG</fullName>
    </recommendedName>
</protein>
<evidence type="ECO:0008006" key="4">
    <source>
        <dbReference type="Google" id="ProtNLM"/>
    </source>
</evidence>
<dbReference type="RefSeq" id="WP_147144499.1">
    <property type="nucleotide sequence ID" value="NZ_BAABIJ010000002.1"/>
</dbReference>
<name>A0A562ULC0_9ACTN</name>
<feature type="chain" id="PRO_5039187982" description="Lipoprotein LprG" evidence="1">
    <location>
        <begin position="25"/>
        <end position="256"/>
    </location>
</feature>
<gene>
    <name evidence="2" type="ORF">LX16_5149</name>
</gene>
<dbReference type="PROSITE" id="PS51257">
    <property type="entry name" value="PROKAR_LIPOPROTEIN"/>
    <property type="match status" value="1"/>
</dbReference>